<organism evidence="2">
    <name type="scientific">Grass carp reovirus</name>
    <name type="common">GCRV</name>
    <dbReference type="NCBI Taxonomy" id="128987"/>
    <lineage>
        <taxon>Viruses</taxon>
        <taxon>Riboviria</taxon>
        <taxon>Orthornavirae</taxon>
        <taxon>Duplornaviricota</taxon>
        <taxon>Resentoviricetes</taxon>
        <taxon>Reovirales</taxon>
        <taxon>Spinareoviridae</taxon>
        <taxon>Aquareovirus</taxon>
        <taxon>Aquareovirus ctenopharyngodontis</taxon>
    </lineage>
</organism>
<evidence type="ECO:0000313" key="2">
    <source>
        <dbReference type="EMBL" id="ALS05356.1"/>
    </source>
</evidence>
<dbReference type="Gene3D" id="1.20.5.340">
    <property type="match status" value="1"/>
</dbReference>
<evidence type="ECO:0000256" key="1">
    <source>
        <dbReference type="SAM" id="Coils"/>
    </source>
</evidence>
<dbReference type="EMBL" id="KU161132">
    <property type="protein sequence ID" value="ALS05356.1"/>
    <property type="molecule type" value="mRNA"/>
</dbReference>
<feature type="coiled-coil region" evidence="1">
    <location>
        <begin position="33"/>
        <end position="81"/>
    </location>
</feature>
<reference evidence="2" key="1">
    <citation type="journal article" date="2016" name="Fish Shellfish Immunol.">
        <title>Grass carp Ctenopharyngodon idella Fibulin-4 as a potential interacting partner for grass carp reovirus outer capsid proteins.</title>
        <authorList>
            <person name="Yu F."/>
            <person name="Wang H."/>
            <person name="Liu W."/>
            <person name="Lu L."/>
        </authorList>
    </citation>
    <scope>NUCLEOTIDE SEQUENCE</scope>
    <source>
        <strain evidence="2">JX02w</strain>
    </source>
</reference>
<keyword evidence="1" id="KW-0175">Coiled coil</keyword>
<accession>A0A0U2V457</accession>
<protein>
    <submittedName>
        <fullName evidence="2">VP56</fullName>
    </submittedName>
</protein>
<sequence length="512" mass="56005">MATRDSRMTTEHVIALILAYSTTLDEAKIHEEITNLQSAVAQLTARLTELTDAVTSFDARLTQVEQQVSKLDDKIGILSNRIGANTASMNFLAGIVNATRIDAVDVPLYIYIVDDQRRLAIATGEGLFVKDQKLNGYDVRSFPPIAVAKYNDILSFLLSSAPPLDIVDGKLAVSTTSRLFITSGKLDTNSYTGSSSVDISGAAAEKTVSVRTINPIIAGQDGLSLSLSGVLEVGAGLLLSGRSWPLTLDLRVSTPLAYDHTGVLSVVTRYPLDVTSAGMGVNMQVPLRLNGVDLGLAYNTQDFSIVDGYLTLNKSQGKLEELGEVVNMNATLVDLNDGGLQALETDLSLEKPLNAMQCLFEHEGTWRWQFGVRMSTEPTITTVRVNVHSTWSVAVQESIAICAITTTTAGAGKGHGPRVTIPFRRADLTDDMMRAGFDVWKSDYIREEAFVGTLRGLYRRWSDKHLLTEFYAHGRLYPTEDGIELILTSRSTDDEYEWAGLRNVHWTVICCK</sequence>
<name>A0A0U2V457_GCRV</name>
<proteinExistence type="evidence at transcript level"/>